<dbReference type="EMBL" id="FOXX01000038">
    <property type="protein sequence ID" value="SFQ89597.1"/>
    <property type="molecule type" value="Genomic_DNA"/>
</dbReference>
<dbReference type="Proteomes" id="UP000182762">
    <property type="component" value="Unassembled WGS sequence"/>
</dbReference>
<dbReference type="GeneID" id="93713795"/>
<gene>
    <name evidence="2" type="ORF">SAMN02745910_05310</name>
</gene>
<evidence type="ECO:0000256" key="1">
    <source>
        <dbReference type="SAM" id="Phobius"/>
    </source>
</evidence>
<evidence type="ECO:0000313" key="3">
    <source>
        <dbReference type="Proteomes" id="UP000182762"/>
    </source>
</evidence>
<protein>
    <submittedName>
        <fullName evidence="2">Uncharacterized protein</fullName>
    </submittedName>
</protein>
<reference evidence="2 3" key="1">
    <citation type="submission" date="2016-10" db="EMBL/GenBank/DDBJ databases">
        <authorList>
            <person name="Varghese N."/>
            <person name="Submissions S."/>
        </authorList>
    </citation>
    <scope>NUCLEOTIDE SEQUENCE [LARGE SCALE GENOMIC DNA]</scope>
    <source>
        <strain evidence="2 3">DSM 13796</strain>
    </source>
</reference>
<keyword evidence="1" id="KW-0812">Transmembrane</keyword>
<feature type="transmembrane region" description="Helical" evidence="1">
    <location>
        <begin position="21"/>
        <end position="39"/>
    </location>
</feature>
<accession>A0A1I6C8V7</accession>
<keyword evidence="3" id="KW-1185">Reference proteome</keyword>
<keyword evidence="1" id="KW-0472">Membrane</keyword>
<organism evidence="2 3">
    <name type="scientific">Priestia endophytica DSM 13796</name>
    <dbReference type="NCBI Taxonomy" id="1121089"/>
    <lineage>
        <taxon>Bacteria</taxon>
        <taxon>Bacillati</taxon>
        <taxon>Bacillota</taxon>
        <taxon>Bacilli</taxon>
        <taxon>Bacillales</taxon>
        <taxon>Bacillaceae</taxon>
        <taxon>Priestia</taxon>
    </lineage>
</organism>
<dbReference type="RefSeq" id="WP_061803102.1">
    <property type="nucleotide sequence ID" value="NZ_FOXX01000038.1"/>
</dbReference>
<evidence type="ECO:0000313" key="2">
    <source>
        <dbReference type="EMBL" id="SFQ89597.1"/>
    </source>
</evidence>
<keyword evidence="1" id="KW-1133">Transmembrane helix</keyword>
<proteinExistence type="predicted"/>
<name>A0A1I6C8V7_9BACI</name>
<comment type="caution">
    <text evidence="2">The sequence shown here is derived from an EMBL/GenBank/DDBJ whole genome shotgun (WGS) entry which is preliminary data.</text>
</comment>
<sequence length="140" mass="16422">MLKFIDNEEKYKNTKIKIARWIFIVLLICISCLSYSVFFDENPFLKSTSPNRSNLVKITEFGNGFLFGSKNIKVYFKDAQGNTVKEEKVRVVNIMEPNNKSLYDITWKDENQVKITMNYEGETKISTYNFNTEQMKISTK</sequence>